<dbReference type="AlphaFoldDB" id="A0A839N4R6"/>
<dbReference type="EMBL" id="JACHVQ010000001">
    <property type="protein sequence ID" value="MBB2890626.1"/>
    <property type="molecule type" value="Genomic_DNA"/>
</dbReference>
<reference evidence="1 2" key="1">
    <citation type="submission" date="2020-08" db="EMBL/GenBank/DDBJ databases">
        <title>Sequencing the genomes of 1000 actinobacteria strains.</title>
        <authorList>
            <person name="Klenk H.-P."/>
        </authorList>
    </citation>
    <scope>NUCLEOTIDE SEQUENCE [LARGE SCALE GENOMIC DNA]</scope>
    <source>
        <strain evidence="1 2">DSM 105369</strain>
    </source>
</reference>
<evidence type="ECO:0000313" key="2">
    <source>
        <dbReference type="Proteomes" id="UP000559182"/>
    </source>
</evidence>
<evidence type="ECO:0000313" key="1">
    <source>
        <dbReference type="EMBL" id="MBB2890626.1"/>
    </source>
</evidence>
<organism evidence="1 2">
    <name type="scientific">Flexivirga oryzae</name>
    <dbReference type="NCBI Taxonomy" id="1794944"/>
    <lineage>
        <taxon>Bacteria</taxon>
        <taxon>Bacillati</taxon>
        <taxon>Actinomycetota</taxon>
        <taxon>Actinomycetes</taxon>
        <taxon>Micrococcales</taxon>
        <taxon>Dermacoccaceae</taxon>
        <taxon>Flexivirga</taxon>
    </lineage>
</organism>
<dbReference type="RefSeq" id="WP_183318872.1">
    <property type="nucleotide sequence ID" value="NZ_JACHVQ010000001.1"/>
</dbReference>
<sequence>MYASNNNAFLINNCEYLENLSVLLEVTEDVATTDNGGWSFQLNCYPPPGEYCQTSNVNWMQYIVYVMDGQLRYEIQYWAIGASTWPTGYTPVQGTSPWLPCWPNDYYLSGSFASIDGDTLPRQSQLQIALTTNRYGGVTKATFTYTDPDGAVHSTENDLPAVHPIDACTLNLVGPGGGTGSNFTQGLLNSRGIIYYTISSGQLAVQSGGAGAACGEVGGWTAETSNMTYSDISGAPGSTVTQILQQPVDCSLNDLFANNAEKLEPLRRVRDQQVAPHPAGQWLVELLDKHAADLSVLLTARDSGFRERVRGLLERAARSAEAGEPIEPAAVDEGLKALREKAIDLPASMAPARAALETVLESVRGRTLQDGLREASRTIRPTSQPKRGPCAGCGQCRCQELEERVVALEAAVARLTSAG</sequence>
<name>A0A839N4R6_9MICO</name>
<keyword evidence="2" id="KW-1185">Reference proteome</keyword>
<accession>A0A839N4R6</accession>
<protein>
    <submittedName>
        <fullName evidence="1">Uncharacterized protein</fullName>
    </submittedName>
</protein>
<proteinExistence type="predicted"/>
<comment type="caution">
    <text evidence="1">The sequence shown here is derived from an EMBL/GenBank/DDBJ whole genome shotgun (WGS) entry which is preliminary data.</text>
</comment>
<dbReference type="Proteomes" id="UP000559182">
    <property type="component" value="Unassembled WGS sequence"/>
</dbReference>
<gene>
    <name evidence="1" type="ORF">FHU39_000610</name>
</gene>